<dbReference type="Proteomes" id="UP000008281">
    <property type="component" value="Unassembled WGS sequence"/>
</dbReference>
<dbReference type="GO" id="GO:0000139">
    <property type="term" value="C:Golgi membrane"/>
    <property type="evidence" value="ECO:0007669"/>
    <property type="project" value="UniProtKB-SubCell"/>
</dbReference>
<keyword evidence="12 15" id="KW-0472">Membrane</keyword>
<keyword evidence="9" id="KW-0677">Repeat</keyword>
<evidence type="ECO:0000256" key="12">
    <source>
        <dbReference type="ARBA" id="ARBA00023136"/>
    </source>
</evidence>
<dbReference type="KEGG" id="crq:GCK72_016143"/>
<feature type="transmembrane region" description="Helical" evidence="15">
    <location>
        <begin position="247"/>
        <end position="267"/>
    </location>
</feature>
<evidence type="ECO:0000256" key="11">
    <source>
        <dbReference type="ARBA" id="ARBA00023034"/>
    </source>
</evidence>
<evidence type="ECO:0000313" key="16">
    <source>
        <dbReference type="EMBL" id="EFO99382.1"/>
    </source>
</evidence>
<dbReference type="AlphaFoldDB" id="E3NIY0"/>
<feature type="region of interest" description="Disordered" evidence="14">
    <location>
        <begin position="380"/>
        <end position="406"/>
    </location>
</feature>
<keyword evidence="6" id="KW-1003">Cell membrane</keyword>
<dbReference type="GO" id="GO:0005886">
    <property type="term" value="C:plasma membrane"/>
    <property type="evidence" value="ECO:0007669"/>
    <property type="project" value="UniProtKB-SubCell"/>
</dbReference>
<comment type="subcellular location">
    <subcellularLocation>
        <location evidence="1">Cell membrane</location>
        <topology evidence="1">Multi-pass membrane protein</topology>
    </subcellularLocation>
    <subcellularLocation>
        <location evidence="2">Golgi apparatus membrane</location>
        <topology evidence="2">Multi-pass membrane protein</topology>
    </subcellularLocation>
</comment>
<evidence type="ECO:0000256" key="13">
    <source>
        <dbReference type="ARBA" id="ARBA00055578"/>
    </source>
</evidence>
<keyword evidence="7" id="KW-0762">Sugar transport</keyword>
<evidence type="ECO:0000256" key="4">
    <source>
        <dbReference type="ARBA" id="ARBA00021741"/>
    </source>
</evidence>
<evidence type="ECO:0000256" key="8">
    <source>
        <dbReference type="ARBA" id="ARBA00022692"/>
    </source>
</evidence>
<dbReference type="EMBL" id="DS268718">
    <property type="protein sequence ID" value="EFO99382.1"/>
    <property type="molecule type" value="Genomic_DNA"/>
</dbReference>
<feature type="compositionally biased region" description="Polar residues" evidence="14">
    <location>
        <begin position="442"/>
        <end position="454"/>
    </location>
</feature>
<dbReference type="GeneID" id="9803457"/>
<keyword evidence="17" id="KW-1185">Reference proteome</keyword>
<dbReference type="HOGENOM" id="CLU_048643_3_1_1"/>
<dbReference type="InterPro" id="IPR047664">
    <property type="entry name" value="SWEET"/>
</dbReference>
<feature type="transmembrane region" description="Helical" evidence="15">
    <location>
        <begin position="304"/>
        <end position="326"/>
    </location>
</feature>
<feature type="transmembrane region" description="Helical" evidence="15">
    <location>
        <begin position="156"/>
        <end position="181"/>
    </location>
</feature>
<feature type="region of interest" description="Disordered" evidence="14">
    <location>
        <begin position="418"/>
        <end position="454"/>
    </location>
</feature>
<feature type="transmembrane region" description="Helical" evidence="15">
    <location>
        <begin position="273"/>
        <end position="297"/>
    </location>
</feature>
<dbReference type="FunCoup" id="E3NIY0">
    <property type="interactions" value="610"/>
</dbReference>
<reference evidence="16" key="1">
    <citation type="submission" date="2007-07" db="EMBL/GenBank/DDBJ databases">
        <title>PCAP assembly of the Caenorhabditis remanei genome.</title>
        <authorList>
            <consortium name="The Caenorhabditis remanei Sequencing Consortium"/>
            <person name="Wilson R.K."/>
        </authorList>
    </citation>
    <scope>NUCLEOTIDE SEQUENCE [LARGE SCALE GENOMIC DNA]</scope>
    <source>
        <strain evidence="16">PB4641</strain>
    </source>
</reference>
<keyword evidence="8 15" id="KW-0812">Transmembrane</keyword>
<evidence type="ECO:0000256" key="9">
    <source>
        <dbReference type="ARBA" id="ARBA00022737"/>
    </source>
</evidence>
<organism evidence="17">
    <name type="scientific">Caenorhabditis remanei</name>
    <name type="common">Caenorhabditis vulgaris</name>
    <dbReference type="NCBI Taxonomy" id="31234"/>
    <lineage>
        <taxon>Eukaryota</taxon>
        <taxon>Metazoa</taxon>
        <taxon>Ecdysozoa</taxon>
        <taxon>Nematoda</taxon>
        <taxon>Chromadorea</taxon>
        <taxon>Rhabditida</taxon>
        <taxon>Rhabditina</taxon>
        <taxon>Rhabditomorpha</taxon>
        <taxon>Rhabditoidea</taxon>
        <taxon>Rhabditidae</taxon>
        <taxon>Peloderinae</taxon>
        <taxon>Caenorhabditis</taxon>
    </lineage>
</organism>
<dbReference type="PANTHER" id="PTHR10791:SF43">
    <property type="entry name" value="SUGAR TRANSPORTER SWEET-RELATED"/>
    <property type="match status" value="1"/>
</dbReference>
<evidence type="ECO:0000256" key="7">
    <source>
        <dbReference type="ARBA" id="ARBA00022597"/>
    </source>
</evidence>
<dbReference type="FunFam" id="1.20.1280.290:FF:000010">
    <property type="entry name" value="Sugar transporter SWEET"/>
    <property type="match status" value="1"/>
</dbReference>
<feature type="transmembrane region" description="Helical" evidence="15">
    <location>
        <begin position="21"/>
        <end position="45"/>
    </location>
</feature>
<dbReference type="CTD" id="9803457"/>
<accession>E3NIY0</accession>
<dbReference type="InParanoid" id="E3NIY0"/>
<dbReference type="Gene3D" id="1.20.1280.290">
    <property type="match status" value="2"/>
</dbReference>
<feature type="region of interest" description="Disordered" evidence="14">
    <location>
        <begin position="55"/>
        <end position="74"/>
    </location>
</feature>
<dbReference type="RefSeq" id="XP_003091640.2">
    <property type="nucleotide sequence ID" value="XM_003091592.2"/>
</dbReference>
<gene>
    <name evidence="16" type="ORF">CRE_22697</name>
</gene>
<keyword evidence="10 15" id="KW-1133">Transmembrane helix</keyword>
<feature type="compositionally biased region" description="Basic and acidic residues" evidence="14">
    <location>
        <begin position="58"/>
        <end position="69"/>
    </location>
</feature>
<dbReference type="GO" id="GO:0051119">
    <property type="term" value="F:sugar transmembrane transporter activity"/>
    <property type="evidence" value="ECO:0007669"/>
    <property type="project" value="InterPro"/>
</dbReference>
<feature type="transmembrane region" description="Helical" evidence="15">
    <location>
        <begin position="117"/>
        <end position="136"/>
    </location>
</feature>
<comment type="similarity">
    <text evidence="3">Belongs to the SWEET sugar transporter family.</text>
</comment>
<evidence type="ECO:0000256" key="14">
    <source>
        <dbReference type="SAM" id="MobiDB-lite"/>
    </source>
</evidence>
<dbReference type="STRING" id="31234.E3NIY0"/>
<comment type="function">
    <text evidence="13">Mediates both low-affinity uptake and efflux of sugar across the membrane.</text>
</comment>
<feature type="transmembrane region" description="Helical" evidence="15">
    <location>
        <begin position="332"/>
        <end position="355"/>
    </location>
</feature>
<dbReference type="Pfam" id="PF03083">
    <property type="entry name" value="MtN3_slv"/>
    <property type="match status" value="2"/>
</dbReference>
<dbReference type="PANTHER" id="PTHR10791">
    <property type="entry name" value="RAG1-ACTIVATING PROTEIN 1"/>
    <property type="match status" value="1"/>
</dbReference>
<feature type="transmembrane region" description="Helical" evidence="15">
    <location>
        <begin position="188"/>
        <end position="208"/>
    </location>
</feature>
<evidence type="ECO:0000256" key="5">
    <source>
        <dbReference type="ARBA" id="ARBA00022448"/>
    </source>
</evidence>
<name>E3NIY0_CAERE</name>
<dbReference type="InterPro" id="IPR004316">
    <property type="entry name" value="SWEET_rpt"/>
</dbReference>
<keyword evidence="11" id="KW-0333">Golgi apparatus</keyword>
<sequence>MLTSSHYLRVLQKVHRSRQQAFAFFCFVGREWSLTMVNICCINMGKREKKLTKVVNTTRKEPSKNREKGGSSPLSSQLDIQLSHFFTLFLSASPLFCFSPLPRQCFLVSYIFECGQIYPYISLLFASLLCPCVFSPNYFPFLKSIHFLQISKMLEVVLQVLSISAITTTIALFFCGIPICMQIRRQGAVGDISGVPFLMGVLGGSFWLRYGLLKMDYTMIIVNVVGVSFMAFYCVFFLVYSLPKKTFTFQLILVVSMISGMVVWMAVKPNLDYLGIICMTFNIMNFGAPLAGLGVVLKNREVSTLPLPMCVANFLVSSQWCLYGNLVADIYIIIPNGIGMFLAIVQLSLFVVLPIRENEKSPLEKLANWFTGRSKLEKKEKDLEGGECSTSPPPSPQKVANSIDDDAESEINERFEKLMAESSTSDSRRGSGDFMGRPPSYKSRSSSVPDISSL</sequence>
<dbReference type="eggNOG" id="KOG1623">
    <property type="taxonomic scope" value="Eukaryota"/>
</dbReference>
<evidence type="ECO:0000256" key="6">
    <source>
        <dbReference type="ARBA" id="ARBA00022475"/>
    </source>
</evidence>
<dbReference type="OrthoDB" id="409725at2759"/>
<evidence type="ECO:0000256" key="1">
    <source>
        <dbReference type="ARBA" id="ARBA00004651"/>
    </source>
</evidence>
<dbReference type="FunFam" id="1.20.1280.290:FF:000004">
    <property type="entry name" value="Sugar transporter SWEET"/>
    <property type="match status" value="1"/>
</dbReference>
<evidence type="ECO:0000313" key="17">
    <source>
        <dbReference type="Proteomes" id="UP000008281"/>
    </source>
</evidence>
<evidence type="ECO:0000256" key="3">
    <source>
        <dbReference type="ARBA" id="ARBA00007809"/>
    </source>
</evidence>
<protein>
    <recommendedName>
        <fullName evidence="4">Sugar transporter SWEET1</fullName>
    </recommendedName>
</protein>
<feature type="transmembrane region" description="Helical" evidence="15">
    <location>
        <begin position="220"/>
        <end position="240"/>
    </location>
</feature>
<evidence type="ECO:0000256" key="15">
    <source>
        <dbReference type="SAM" id="Phobius"/>
    </source>
</evidence>
<evidence type="ECO:0000256" key="2">
    <source>
        <dbReference type="ARBA" id="ARBA00004653"/>
    </source>
</evidence>
<evidence type="ECO:0000256" key="10">
    <source>
        <dbReference type="ARBA" id="ARBA00022989"/>
    </source>
</evidence>
<proteinExistence type="inferred from homology"/>
<dbReference type="OMA" id="MIFCNCY"/>
<keyword evidence="5" id="KW-0813">Transport</keyword>